<evidence type="ECO:0000256" key="4">
    <source>
        <dbReference type="PROSITE-ProRule" id="PRU00325"/>
    </source>
</evidence>
<dbReference type="InterPro" id="IPR007527">
    <property type="entry name" value="Znf_SWIM"/>
</dbReference>
<evidence type="ECO:0000259" key="6">
    <source>
        <dbReference type="PROSITE" id="PS50966"/>
    </source>
</evidence>
<dbReference type="Pfam" id="PF04434">
    <property type="entry name" value="SWIM"/>
    <property type="match status" value="1"/>
</dbReference>
<dbReference type="Pfam" id="PF03108">
    <property type="entry name" value="DBD_Tnp_Mut"/>
    <property type="match status" value="1"/>
</dbReference>
<comment type="caution">
    <text evidence="7">The sequence shown here is derived from an EMBL/GenBank/DDBJ whole genome shotgun (WGS) entry which is preliminary data.</text>
</comment>
<evidence type="ECO:0000256" key="5">
    <source>
        <dbReference type="SAM" id="MobiDB-lite"/>
    </source>
</evidence>
<dbReference type="PANTHER" id="PTHR31973">
    <property type="entry name" value="POLYPROTEIN, PUTATIVE-RELATED"/>
    <property type="match status" value="1"/>
</dbReference>
<feature type="region of interest" description="Disordered" evidence="5">
    <location>
        <begin position="29"/>
        <end position="78"/>
    </location>
</feature>
<organism evidence="7 8">
    <name type="scientific">Actinidia rufa</name>
    <dbReference type="NCBI Taxonomy" id="165716"/>
    <lineage>
        <taxon>Eukaryota</taxon>
        <taxon>Viridiplantae</taxon>
        <taxon>Streptophyta</taxon>
        <taxon>Embryophyta</taxon>
        <taxon>Tracheophyta</taxon>
        <taxon>Spermatophyta</taxon>
        <taxon>Magnoliopsida</taxon>
        <taxon>eudicotyledons</taxon>
        <taxon>Gunneridae</taxon>
        <taxon>Pentapetalae</taxon>
        <taxon>asterids</taxon>
        <taxon>Ericales</taxon>
        <taxon>Actinidiaceae</taxon>
        <taxon>Actinidia</taxon>
    </lineage>
</organism>
<dbReference type="OrthoDB" id="1904319at2759"/>
<dbReference type="Proteomes" id="UP000585474">
    <property type="component" value="Unassembled WGS sequence"/>
</dbReference>
<feature type="compositionally biased region" description="Basic and acidic residues" evidence="5">
    <location>
        <begin position="36"/>
        <end position="69"/>
    </location>
</feature>
<dbReference type="InterPro" id="IPR006564">
    <property type="entry name" value="Znf_PMZ"/>
</dbReference>
<keyword evidence="8" id="KW-1185">Reference proteome</keyword>
<evidence type="ECO:0000256" key="2">
    <source>
        <dbReference type="ARBA" id="ARBA00022771"/>
    </source>
</evidence>
<reference evidence="7 8" key="1">
    <citation type="submission" date="2019-07" db="EMBL/GenBank/DDBJ databases">
        <title>De Novo Assembly of kiwifruit Actinidia rufa.</title>
        <authorList>
            <person name="Sugita-Konishi S."/>
            <person name="Sato K."/>
            <person name="Mori E."/>
            <person name="Abe Y."/>
            <person name="Kisaki G."/>
            <person name="Hamano K."/>
            <person name="Suezawa K."/>
            <person name="Otani M."/>
            <person name="Fukuda T."/>
            <person name="Manabe T."/>
            <person name="Gomi K."/>
            <person name="Tabuchi M."/>
            <person name="Akimitsu K."/>
            <person name="Kataoka I."/>
        </authorList>
    </citation>
    <scope>NUCLEOTIDE SEQUENCE [LARGE SCALE GENOMIC DNA]</scope>
    <source>
        <strain evidence="8">cv. Fuchu</strain>
    </source>
</reference>
<dbReference type="SMART" id="SM00575">
    <property type="entry name" value="ZnF_PMZ"/>
    <property type="match status" value="1"/>
</dbReference>
<accession>A0A7J0F7U0</accession>
<evidence type="ECO:0000256" key="1">
    <source>
        <dbReference type="ARBA" id="ARBA00022723"/>
    </source>
</evidence>
<protein>
    <recommendedName>
        <fullName evidence="6">SWIM-type domain-containing protein</fullName>
    </recommendedName>
</protein>
<dbReference type="InterPro" id="IPR004332">
    <property type="entry name" value="Transposase_MuDR"/>
</dbReference>
<evidence type="ECO:0000313" key="7">
    <source>
        <dbReference type="EMBL" id="GFY94765.1"/>
    </source>
</evidence>
<gene>
    <name evidence="7" type="ORF">Acr_10g0001500</name>
</gene>
<evidence type="ECO:0000256" key="3">
    <source>
        <dbReference type="ARBA" id="ARBA00022833"/>
    </source>
</evidence>
<keyword evidence="3" id="KW-0862">Zinc</keyword>
<keyword evidence="1" id="KW-0479">Metal-binding</keyword>
<name>A0A7J0F7U0_9ERIC</name>
<dbReference type="PROSITE" id="PS50966">
    <property type="entry name" value="ZF_SWIM"/>
    <property type="match status" value="1"/>
</dbReference>
<feature type="domain" description="SWIM-type" evidence="6">
    <location>
        <begin position="545"/>
        <end position="586"/>
    </location>
</feature>
<dbReference type="GO" id="GO:0008270">
    <property type="term" value="F:zinc ion binding"/>
    <property type="evidence" value="ECO:0007669"/>
    <property type="project" value="UniProtKB-KW"/>
</dbReference>
<dbReference type="AlphaFoldDB" id="A0A7J0F7U0"/>
<dbReference type="PANTHER" id="PTHR31973:SF171">
    <property type="entry name" value="OS12G0597300 PROTEIN"/>
    <property type="match status" value="1"/>
</dbReference>
<sequence length="685" mass="77638">MANHELISGENHNLALGQNQQLVIGQSHNMVPGQNHDSESGQTHEHELGLEDTHEHEMSLGENHDHKEDDGEDYEHENGLAVAQKPEHDEGRELAVSAQSHELAVVENHELTVSENQELDDNMELAVDQNHELAIEPADDDIDVQEGQLVAMSVVQQRAIVPSPDYELHVGQEFPDVKSCRRALRDTAISLHFEMQTIKSDKTRFTAKCASEGCPWRIHAAKLPGVPTFTIRTVHEAHTCGGIAHLGHQQASVQWVANSVEQRLRENPNCKPKEILEEIHRVHGITLSYKQAWRGKERIMATMRGSFEEGYRLLPQLLFMGFLNACRPLLGLLDRTFLKSKYLGTLLLATGFDGDGALFPLAFGVVDEETDDNWMWQKGIVDGVEANFPTAFHGFCMRHLSDSFRKEFNNTMLVNLLWEAAHTLTVIEFEAKILEIEEISQDAAYWIRRVPPRLWATAYFEGTRFGHLTANIVESLNTWLLEASGLPIIQMMECIRRQLMTWFNERRETSMQWTSILVPSAERCVAEALERARTYQVLRANEAEFEVISHEGTNIVDIRNRCCLCRGWQLFGLPCAHAVAALLSCRQNVHRFTESCFTVATYRKTYSQTIHPIPDKTLWNELSDGDPNASKAVEVIINPPKSLRPPGRPRKKRVRAEDRGRAKRVVHCSRCNQTGHFRTTCAAPI</sequence>
<evidence type="ECO:0000313" key="8">
    <source>
        <dbReference type="Proteomes" id="UP000585474"/>
    </source>
</evidence>
<keyword evidence="2 4" id="KW-0863">Zinc-finger</keyword>
<dbReference type="EMBL" id="BJWL01000010">
    <property type="protein sequence ID" value="GFY94765.1"/>
    <property type="molecule type" value="Genomic_DNA"/>
</dbReference>
<feature type="region of interest" description="Disordered" evidence="5">
    <location>
        <begin position="639"/>
        <end position="661"/>
    </location>
</feature>
<proteinExistence type="predicted"/>